<evidence type="ECO:0000256" key="2">
    <source>
        <dbReference type="SAM" id="MobiDB-lite"/>
    </source>
</evidence>
<dbReference type="Gene3D" id="1.25.40.10">
    <property type="entry name" value="Tetratricopeptide repeat domain"/>
    <property type="match status" value="4"/>
</dbReference>
<dbReference type="InterPro" id="IPR002885">
    <property type="entry name" value="PPR_rpt"/>
</dbReference>
<organism evidence="4 5">
    <name type="scientific">Exophiala spinifera</name>
    <dbReference type="NCBI Taxonomy" id="91928"/>
    <lineage>
        <taxon>Eukaryota</taxon>
        <taxon>Fungi</taxon>
        <taxon>Dikarya</taxon>
        <taxon>Ascomycota</taxon>
        <taxon>Pezizomycotina</taxon>
        <taxon>Eurotiomycetes</taxon>
        <taxon>Chaetothyriomycetidae</taxon>
        <taxon>Chaetothyriales</taxon>
        <taxon>Herpotrichiellaceae</taxon>
        <taxon>Exophiala</taxon>
    </lineage>
</organism>
<feature type="domain" description="Tetratricopeptide repeat" evidence="3">
    <location>
        <begin position="510"/>
        <end position="606"/>
    </location>
</feature>
<dbReference type="EMBL" id="KN847497">
    <property type="protein sequence ID" value="KIW12864.1"/>
    <property type="molecule type" value="Genomic_DNA"/>
</dbReference>
<dbReference type="NCBIfam" id="TIGR00756">
    <property type="entry name" value="PPR"/>
    <property type="match status" value="3"/>
</dbReference>
<dbReference type="RefSeq" id="XP_016233080.1">
    <property type="nucleotide sequence ID" value="XM_016382377.1"/>
</dbReference>
<dbReference type="GO" id="GO:0006396">
    <property type="term" value="P:RNA processing"/>
    <property type="evidence" value="ECO:0007669"/>
    <property type="project" value="TreeGrafter"/>
</dbReference>
<keyword evidence="5" id="KW-1185">Reference proteome</keyword>
<dbReference type="InterPro" id="IPR057585">
    <property type="entry name" value="TPR_dom_fungi"/>
</dbReference>
<dbReference type="Pfam" id="PF13041">
    <property type="entry name" value="PPR_2"/>
    <property type="match status" value="2"/>
</dbReference>
<evidence type="ECO:0000313" key="5">
    <source>
        <dbReference type="Proteomes" id="UP000053328"/>
    </source>
</evidence>
<dbReference type="HOGENOM" id="CLU_002863_0_0_1"/>
<dbReference type="PANTHER" id="PTHR47934:SF6">
    <property type="entry name" value="MITOCHONDRIAL GROUP I INTRON SPLICING FACTOR CCM1-RELATED"/>
    <property type="match status" value="1"/>
</dbReference>
<dbReference type="Proteomes" id="UP000053328">
    <property type="component" value="Unassembled WGS sequence"/>
</dbReference>
<sequence length="1284" mass="139886">MPFKPFAHLARVSFAKGIAHTYAPSVVAAGQSIGTFQNYPVAKFSKTAQLQNAFASPSGSGAGAKTGYTSQSSGGDPGLAQYYAAWQHAQQTGDDSEWKQHQFARRIGWKEQEKTGATKYQRLESTRAVDALRPSVRLTVSRTTSDRIVPQAPAQAVDEVFAEVEALAQVDEAIAKEIQDVKDTQQLEAAPAPEENVGSPVVSTRAVSPVDPELTATDLESTSTSFEQTLSTDATSFASEESVLSDQIVRLGQQHRYAEIPALFEAIIKDGQVPTVDAYNHILLSAINLTNGYQPWPRALEVYGDMTKRSVELNAASYTILLNFLAIRSLEAYQVRKHLGERAVRYGNEGALVFPSATRQLEAYAADTSLMFATKLYNIARATLTGFHLSAPLYNALVRACAQAGMVEPMKVLLSDMKAENIRLDSRLYTLVIDAHASAQDIHTAHEVYEQYRDIAISRAVNDPLDMQVYASLIKAYYAAGQGETGLRFYERILQSFKDSANQQPLSDDLTAAFVLKALVQHHIDNGAFSMALAEINNFTLQPAVRDQALSEVSTAAADAGSTHEAIASLDAISVANLTAEPVMAVTAMHIRAGDIAKAKATWNKASALALSPNPDFATMYTLAMIKDGSIEAAIAEARSMFYRIRNAATSEASRQLAVAEIDEAILLFGDALGTAHTPISSQTSILMLRAMIENGGLVSPVAQHAIASLGPDCVHQLDAQDIALALHVQAQMLLTENTLDIAHQARFSHLLETVLNRGILMDPSTVHVVSESLPKVASARPDLLQRWQELLQPAAPTPVSLQASPVSPHVPFAGHVPEPDSYDPYAHTTDYRASKAISEMVESTTGRLENHLSDGMSRLRNIRRAGRNLHYSAYAKLITAAGKAKQPNLMNEILSMAHSDVPMSLQIPSVRAGWISILDSMIAASLTLGDRQQAAKIHQELLDMGAAPSANTFGIYITTLEGTFDEATEAVKIFQRALSEGVAPSVFLYNAVIGKLGKARRIDDCLRYFGDMEGRGIRPSSVTYGTLVNALCRTSEERFAVDMFDEMEAAPNYRPRPAPYNSIIQYFLNTKRDRSKVLQYYERMKSKNIKPTSHTYKLLIEAHASLEPVDLPAAEATLAEMKQAGVQPEAVHYGALIHAKGCVMHDMPGARAVFDTVLKDRHIRPTDTLYQNLLEAMVANHEVANTPEVLADMSRRGVMMTPYIANTLIHGWASEGDIIKAKAIYNELGSDKREPSTYEAMTRAFLSAEDRTSANAVVEEMLRKGYPAAVTEKVMALMGGITA</sequence>
<dbReference type="InterPro" id="IPR051114">
    <property type="entry name" value="Mito_RNA_Proc_CCM1"/>
</dbReference>
<dbReference type="Pfam" id="PF13812">
    <property type="entry name" value="PPR_3"/>
    <property type="match status" value="1"/>
</dbReference>
<evidence type="ECO:0000259" key="3">
    <source>
        <dbReference type="Pfam" id="PF24603"/>
    </source>
</evidence>
<gene>
    <name evidence="4" type="ORF">PV08_08051</name>
</gene>
<dbReference type="Pfam" id="PF24603">
    <property type="entry name" value="TPR_30"/>
    <property type="match status" value="1"/>
</dbReference>
<proteinExistence type="predicted"/>
<feature type="repeat" description="PPR" evidence="1">
    <location>
        <begin position="986"/>
        <end position="1020"/>
    </location>
</feature>
<dbReference type="STRING" id="91928.A0A0D2BP30"/>
<dbReference type="GO" id="GO:0007005">
    <property type="term" value="P:mitochondrion organization"/>
    <property type="evidence" value="ECO:0007669"/>
    <property type="project" value="TreeGrafter"/>
</dbReference>
<protein>
    <recommendedName>
        <fullName evidence="3">Tetratricopeptide repeat domain-containing protein</fullName>
    </recommendedName>
</protein>
<feature type="region of interest" description="Disordered" evidence="2">
    <location>
        <begin position="189"/>
        <end position="209"/>
    </location>
</feature>
<accession>A0A0D2BP30</accession>
<dbReference type="InterPro" id="IPR011990">
    <property type="entry name" value="TPR-like_helical_dom_sf"/>
</dbReference>
<dbReference type="Pfam" id="PF01535">
    <property type="entry name" value="PPR"/>
    <property type="match status" value="2"/>
</dbReference>
<dbReference type="GO" id="GO:0003729">
    <property type="term" value="F:mRNA binding"/>
    <property type="evidence" value="ECO:0007669"/>
    <property type="project" value="TreeGrafter"/>
</dbReference>
<evidence type="ECO:0000256" key="1">
    <source>
        <dbReference type="PROSITE-ProRule" id="PRU00708"/>
    </source>
</evidence>
<dbReference type="PROSITE" id="PS51375">
    <property type="entry name" value="PPR"/>
    <property type="match status" value="3"/>
</dbReference>
<name>A0A0D2BP30_9EURO</name>
<evidence type="ECO:0000313" key="4">
    <source>
        <dbReference type="EMBL" id="KIW12864.1"/>
    </source>
</evidence>
<dbReference type="OrthoDB" id="411857at2759"/>
<dbReference type="VEuPathDB" id="FungiDB:PV08_08051"/>
<feature type="repeat" description="PPR" evidence="1">
    <location>
        <begin position="1021"/>
        <end position="1051"/>
    </location>
</feature>
<feature type="repeat" description="PPR" evidence="1">
    <location>
        <begin position="390"/>
        <end position="424"/>
    </location>
</feature>
<dbReference type="PANTHER" id="PTHR47934">
    <property type="entry name" value="PENTATRICOPEPTIDE REPEAT-CONTAINING PROTEIN PET309, MITOCHONDRIAL"/>
    <property type="match status" value="1"/>
</dbReference>
<reference evidence="4 5" key="1">
    <citation type="submission" date="2015-01" db="EMBL/GenBank/DDBJ databases">
        <title>The Genome Sequence of Exophiala spinifera CBS89968.</title>
        <authorList>
            <consortium name="The Broad Institute Genomics Platform"/>
            <person name="Cuomo C."/>
            <person name="de Hoog S."/>
            <person name="Gorbushina A."/>
            <person name="Stielow B."/>
            <person name="Teixiera M."/>
            <person name="Abouelleil A."/>
            <person name="Chapman S.B."/>
            <person name="Priest M."/>
            <person name="Young S.K."/>
            <person name="Wortman J."/>
            <person name="Nusbaum C."/>
            <person name="Birren B."/>
        </authorList>
    </citation>
    <scope>NUCLEOTIDE SEQUENCE [LARGE SCALE GENOMIC DNA]</scope>
    <source>
        <strain evidence="4 5">CBS 89968</strain>
    </source>
</reference>
<dbReference type="GeneID" id="27335134"/>
<dbReference type="GO" id="GO:0005739">
    <property type="term" value="C:mitochondrion"/>
    <property type="evidence" value="ECO:0007669"/>
    <property type="project" value="TreeGrafter"/>
</dbReference>